<gene>
    <name evidence="2" type="ORF">S06H3_19903</name>
</gene>
<dbReference type="Gene3D" id="1.10.10.10">
    <property type="entry name" value="Winged helix-like DNA-binding domain superfamily/Winged helix DNA-binding domain"/>
    <property type="match status" value="1"/>
</dbReference>
<reference evidence="2" key="1">
    <citation type="journal article" date="2014" name="Front. Microbiol.">
        <title>High frequency of phylogenetically diverse reductive dehalogenase-homologous genes in deep subseafloor sedimentary metagenomes.</title>
        <authorList>
            <person name="Kawai M."/>
            <person name="Futagami T."/>
            <person name="Toyoda A."/>
            <person name="Takaki Y."/>
            <person name="Nishi S."/>
            <person name="Hori S."/>
            <person name="Arai W."/>
            <person name="Tsubouchi T."/>
            <person name="Morono Y."/>
            <person name="Uchiyama I."/>
            <person name="Ito T."/>
            <person name="Fujiyama A."/>
            <person name="Inagaki F."/>
            <person name="Takami H."/>
        </authorList>
    </citation>
    <scope>NUCLEOTIDE SEQUENCE</scope>
    <source>
        <strain evidence="2">Expedition CK06-06</strain>
    </source>
</reference>
<dbReference type="GO" id="GO:0004252">
    <property type="term" value="F:serine-type endopeptidase activity"/>
    <property type="evidence" value="ECO:0007669"/>
    <property type="project" value="InterPro"/>
</dbReference>
<dbReference type="Pfam" id="PF01726">
    <property type="entry name" value="LexA_DNA_bind"/>
    <property type="match status" value="1"/>
</dbReference>
<organism evidence="2">
    <name type="scientific">marine sediment metagenome</name>
    <dbReference type="NCBI Taxonomy" id="412755"/>
    <lineage>
        <taxon>unclassified sequences</taxon>
        <taxon>metagenomes</taxon>
        <taxon>ecological metagenomes</taxon>
    </lineage>
</organism>
<feature type="domain" description="LexA repressor DNA-binding" evidence="1">
    <location>
        <begin position="18"/>
        <end position="41"/>
    </location>
</feature>
<proteinExistence type="predicted"/>
<feature type="non-terminal residue" evidence="2">
    <location>
        <position position="42"/>
    </location>
</feature>
<dbReference type="AlphaFoldDB" id="X1LVL7"/>
<dbReference type="GO" id="GO:0006508">
    <property type="term" value="P:proteolysis"/>
    <property type="evidence" value="ECO:0007669"/>
    <property type="project" value="InterPro"/>
</dbReference>
<name>X1LVL7_9ZZZZ</name>
<evidence type="ECO:0000313" key="2">
    <source>
        <dbReference type="EMBL" id="GAI09856.1"/>
    </source>
</evidence>
<comment type="caution">
    <text evidence="2">The sequence shown here is derived from an EMBL/GenBank/DDBJ whole genome shotgun (WGS) entry which is preliminary data.</text>
</comment>
<sequence>MFYNIIVANKENASTPMLRKRQKQIFNYIKKFIKEKDYAPSF</sequence>
<dbReference type="EMBL" id="BARV01010246">
    <property type="protein sequence ID" value="GAI09856.1"/>
    <property type="molecule type" value="Genomic_DNA"/>
</dbReference>
<accession>X1LVL7</accession>
<evidence type="ECO:0000259" key="1">
    <source>
        <dbReference type="Pfam" id="PF01726"/>
    </source>
</evidence>
<protein>
    <recommendedName>
        <fullName evidence="1">LexA repressor DNA-binding domain-containing protein</fullName>
    </recommendedName>
</protein>
<dbReference type="InterPro" id="IPR036388">
    <property type="entry name" value="WH-like_DNA-bd_sf"/>
</dbReference>
<dbReference type="InterPro" id="IPR006199">
    <property type="entry name" value="LexA_DNA-bd_dom"/>
</dbReference>